<dbReference type="EMBL" id="MHWD01000008">
    <property type="protein sequence ID" value="OHB04537.1"/>
    <property type="molecule type" value="Genomic_DNA"/>
</dbReference>
<evidence type="ECO:0000256" key="2">
    <source>
        <dbReference type="ARBA" id="ARBA00022801"/>
    </source>
</evidence>
<evidence type="ECO:0008006" key="6">
    <source>
        <dbReference type="Google" id="ProtNLM"/>
    </source>
</evidence>
<keyword evidence="2" id="KW-0378">Hydrolase</keyword>
<dbReference type="GO" id="GO:0046872">
    <property type="term" value="F:metal ion binding"/>
    <property type="evidence" value="ECO:0007669"/>
    <property type="project" value="UniProtKB-KW"/>
</dbReference>
<comment type="caution">
    <text evidence="4">The sequence shown here is derived from an EMBL/GenBank/DDBJ whole genome shotgun (WGS) entry which is preliminary data.</text>
</comment>
<evidence type="ECO:0000256" key="3">
    <source>
        <dbReference type="PIRSR" id="PIRSR005902-1"/>
    </source>
</evidence>
<name>A0A1G2U4W2_9BACT</name>
<feature type="binding site" evidence="3">
    <location>
        <position position="92"/>
    </location>
    <ligand>
        <name>a divalent metal cation</name>
        <dbReference type="ChEBI" id="CHEBI:60240"/>
        <label>1</label>
    </ligand>
</feature>
<dbReference type="GO" id="GO:0005829">
    <property type="term" value="C:cytosol"/>
    <property type="evidence" value="ECO:0007669"/>
    <property type="project" value="TreeGrafter"/>
</dbReference>
<dbReference type="Gene3D" id="3.20.20.140">
    <property type="entry name" value="Metal-dependent hydrolases"/>
    <property type="match status" value="1"/>
</dbReference>
<dbReference type="AlphaFoldDB" id="A0A1G2U4W2"/>
<sequence length="260" mass="29682">MNFQFIDAHCQPQFPEFEKDLSEVLSRMKDSGVAGIVVGTDYEMSRKGIELAEKHSFLYATAGVHPNEKGEVFDYEKFRELAQSSKVVAIGECGLDYYRNDASDTTEIERQKIQFKKQIELAIELDKPLMIHSRNAYEDIIAILSEYKKDNENLRGDIHFYSGSLEQARKFIDLGFTISFAGPITFARDYDEVIKNVPLTSILAETDAPFAAPVPYRGRRNEPTYVIEVVKKIAEVRGEDFEIVRKTLVENTFRVFGIVL</sequence>
<evidence type="ECO:0000256" key="1">
    <source>
        <dbReference type="ARBA" id="ARBA00022723"/>
    </source>
</evidence>
<dbReference type="PANTHER" id="PTHR46124:SF2">
    <property type="entry name" value="D-AMINOACYL-TRNA DEACYLASE"/>
    <property type="match status" value="1"/>
</dbReference>
<protein>
    <recommendedName>
        <fullName evidence="6">Hydrolase TatD</fullName>
    </recommendedName>
</protein>
<feature type="binding site" evidence="3">
    <location>
        <position position="159"/>
    </location>
    <ligand>
        <name>a divalent metal cation</name>
        <dbReference type="ChEBI" id="CHEBI:60240"/>
        <label>2</label>
    </ligand>
</feature>
<dbReference type="PROSITE" id="PS01090">
    <property type="entry name" value="TATD_2"/>
    <property type="match status" value="1"/>
</dbReference>
<gene>
    <name evidence="4" type="ORF">A2920_01155</name>
</gene>
<dbReference type="FunFam" id="3.20.20.140:FF:000005">
    <property type="entry name" value="TatD family hydrolase"/>
    <property type="match status" value="1"/>
</dbReference>
<evidence type="ECO:0000313" key="4">
    <source>
        <dbReference type="EMBL" id="OHB04537.1"/>
    </source>
</evidence>
<dbReference type="InterPro" id="IPR015991">
    <property type="entry name" value="TatD/YcfH-like"/>
</dbReference>
<feature type="binding site" evidence="3">
    <location>
        <position position="132"/>
    </location>
    <ligand>
        <name>a divalent metal cation</name>
        <dbReference type="ChEBI" id="CHEBI:60240"/>
        <label>2</label>
    </ligand>
</feature>
<reference evidence="4 5" key="1">
    <citation type="journal article" date="2016" name="Nat. Commun.">
        <title>Thousands of microbial genomes shed light on interconnected biogeochemical processes in an aquifer system.</title>
        <authorList>
            <person name="Anantharaman K."/>
            <person name="Brown C.T."/>
            <person name="Hug L.A."/>
            <person name="Sharon I."/>
            <person name="Castelle C.J."/>
            <person name="Probst A.J."/>
            <person name="Thomas B.C."/>
            <person name="Singh A."/>
            <person name="Wilkins M.J."/>
            <person name="Karaoz U."/>
            <person name="Brodie E.L."/>
            <person name="Williams K.H."/>
            <person name="Hubbard S.S."/>
            <person name="Banfield J.F."/>
        </authorList>
    </citation>
    <scope>NUCLEOTIDE SEQUENCE [LARGE SCALE GENOMIC DNA]</scope>
</reference>
<dbReference type="GO" id="GO:0004536">
    <property type="term" value="F:DNA nuclease activity"/>
    <property type="evidence" value="ECO:0007669"/>
    <property type="project" value="InterPro"/>
</dbReference>
<dbReference type="GO" id="GO:0016788">
    <property type="term" value="F:hydrolase activity, acting on ester bonds"/>
    <property type="evidence" value="ECO:0007669"/>
    <property type="project" value="InterPro"/>
</dbReference>
<accession>A0A1G2U4W2</accession>
<organism evidence="4 5">
    <name type="scientific">Candidatus Zambryskibacteria bacterium RIFCSPLOWO2_01_FULL_43_17</name>
    <dbReference type="NCBI Taxonomy" id="1802760"/>
    <lineage>
        <taxon>Bacteria</taxon>
        <taxon>Candidatus Zambryskiibacteriota</taxon>
    </lineage>
</organism>
<dbReference type="InterPro" id="IPR018228">
    <property type="entry name" value="DNase_TatD-rel_CS"/>
</dbReference>
<feature type="binding site" evidence="3">
    <location>
        <position position="9"/>
    </location>
    <ligand>
        <name>a divalent metal cation</name>
        <dbReference type="ChEBI" id="CHEBI:60240"/>
        <label>1</label>
    </ligand>
</feature>
<dbReference type="PANTHER" id="PTHR46124">
    <property type="entry name" value="D-AMINOACYL-TRNA DEACYLASE"/>
    <property type="match status" value="1"/>
</dbReference>
<dbReference type="Proteomes" id="UP000179283">
    <property type="component" value="Unassembled WGS sequence"/>
</dbReference>
<dbReference type="Pfam" id="PF01026">
    <property type="entry name" value="TatD_DNase"/>
    <property type="match status" value="1"/>
</dbReference>
<dbReference type="InterPro" id="IPR032466">
    <property type="entry name" value="Metal_Hydrolase"/>
</dbReference>
<feature type="binding site" evidence="3">
    <location>
        <position position="207"/>
    </location>
    <ligand>
        <name>a divalent metal cation</name>
        <dbReference type="ChEBI" id="CHEBI:60240"/>
        <label>1</label>
    </ligand>
</feature>
<dbReference type="CDD" id="cd01310">
    <property type="entry name" value="TatD_DNAse"/>
    <property type="match status" value="1"/>
</dbReference>
<evidence type="ECO:0000313" key="5">
    <source>
        <dbReference type="Proteomes" id="UP000179283"/>
    </source>
</evidence>
<proteinExistence type="predicted"/>
<keyword evidence="1 3" id="KW-0479">Metal-binding</keyword>
<dbReference type="PIRSF" id="PIRSF005902">
    <property type="entry name" value="DNase_TatD"/>
    <property type="match status" value="1"/>
</dbReference>
<dbReference type="InterPro" id="IPR001130">
    <property type="entry name" value="TatD-like"/>
</dbReference>
<dbReference type="NCBIfam" id="TIGR00010">
    <property type="entry name" value="YchF/TatD family DNA exonuclease"/>
    <property type="match status" value="1"/>
</dbReference>
<dbReference type="SUPFAM" id="SSF51556">
    <property type="entry name" value="Metallo-dependent hydrolases"/>
    <property type="match status" value="1"/>
</dbReference>